<dbReference type="AlphaFoldDB" id="A0A420IAK8"/>
<organism evidence="2 3">
    <name type="scientific">Golovinomyces cichoracearum</name>
    <dbReference type="NCBI Taxonomy" id="62708"/>
    <lineage>
        <taxon>Eukaryota</taxon>
        <taxon>Fungi</taxon>
        <taxon>Dikarya</taxon>
        <taxon>Ascomycota</taxon>
        <taxon>Pezizomycotina</taxon>
        <taxon>Leotiomycetes</taxon>
        <taxon>Erysiphales</taxon>
        <taxon>Erysiphaceae</taxon>
        <taxon>Golovinomyces</taxon>
    </lineage>
</organism>
<accession>A0A420IAK8</accession>
<name>A0A420IAK8_9PEZI</name>
<dbReference type="OrthoDB" id="3598995at2759"/>
<feature type="compositionally biased region" description="Polar residues" evidence="1">
    <location>
        <begin position="238"/>
        <end position="247"/>
    </location>
</feature>
<protein>
    <submittedName>
        <fullName evidence="2">Uncharacterized protein</fullName>
    </submittedName>
</protein>
<sequence length="284" mass="31841">FLEKRAESNKILVNSNEKKCHPFHSAAYSTNISKSSTENNLLADRPFRVPVIVNAYKLGRLFQVKLKPGTTQADQGSDINIISDKLARDLKIKPIKLGSHMVLTMGTANGDSTQLHQYTAINICVEELWRTIQIFVRPPTTNDRSTLILRLPWLYDVDADIKIRKFQLRIGDKSKGEKSRTIQTSVFKSAFHHKLSLIPLISKNHDRLDSLPVKSKLTLESSSESEESDSSADVAPSGNGNVTNTTVKRSSLKKSLYFTSKNQDIGNNDLMTNNIEIPSLRKFS</sequence>
<proteinExistence type="predicted"/>
<reference evidence="2 3" key="1">
    <citation type="journal article" date="2018" name="BMC Genomics">
        <title>Comparative genome analyses reveal sequence features reflecting distinct modes of host-adaptation between dicot and monocot powdery mildew.</title>
        <authorList>
            <person name="Wu Y."/>
            <person name="Ma X."/>
            <person name="Pan Z."/>
            <person name="Kale S.D."/>
            <person name="Song Y."/>
            <person name="King H."/>
            <person name="Zhang Q."/>
            <person name="Presley C."/>
            <person name="Deng X."/>
            <person name="Wei C.I."/>
            <person name="Xiao S."/>
        </authorList>
    </citation>
    <scope>NUCLEOTIDE SEQUENCE [LARGE SCALE GENOMIC DNA]</scope>
    <source>
        <strain evidence="2">UCSC1</strain>
    </source>
</reference>
<evidence type="ECO:0000313" key="2">
    <source>
        <dbReference type="EMBL" id="RKF71561.1"/>
    </source>
</evidence>
<dbReference type="Proteomes" id="UP000285405">
    <property type="component" value="Unassembled WGS sequence"/>
</dbReference>
<dbReference type="CDD" id="cd00303">
    <property type="entry name" value="retropepsin_like"/>
    <property type="match status" value="1"/>
</dbReference>
<dbReference type="Gene3D" id="2.40.70.10">
    <property type="entry name" value="Acid Proteases"/>
    <property type="match status" value="1"/>
</dbReference>
<dbReference type="InterPro" id="IPR021109">
    <property type="entry name" value="Peptidase_aspartic_dom_sf"/>
</dbReference>
<comment type="caution">
    <text evidence="2">The sequence shown here is derived from an EMBL/GenBank/DDBJ whole genome shotgun (WGS) entry which is preliminary data.</text>
</comment>
<feature type="non-terminal residue" evidence="2">
    <location>
        <position position="1"/>
    </location>
</feature>
<gene>
    <name evidence="2" type="ORF">GcC1_097023</name>
</gene>
<evidence type="ECO:0000313" key="3">
    <source>
        <dbReference type="Proteomes" id="UP000285405"/>
    </source>
</evidence>
<evidence type="ECO:0000256" key="1">
    <source>
        <dbReference type="SAM" id="MobiDB-lite"/>
    </source>
</evidence>
<dbReference type="EMBL" id="MCBR01009769">
    <property type="protein sequence ID" value="RKF71561.1"/>
    <property type="molecule type" value="Genomic_DNA"/>
</dbReference>
<feature type="region of interest" description="Disordered" evidence="1">
    <location>
        <begin position="219"/>
        <end position="247"/>
    </location>
</feature>